<name>A0A8S5SRW7_9CAUD</name>
<sequence length="29" mass="3419">MIDKKKASSDISRAGISLYTWYMSNYIIY</sequence>
<dbReference type="EMBL" id="BK032664">
    <property type="protein sequence ID" value="DAF53780.1"/>
    <property type="molecule type" value="Genomic_DNA"/>
</dbReference>
<accession>A0A8S5SRW7</accession>
<proteinExistence type="predicted"/>
<reference evidence="1" key="1">
    <citation type="journal article" date="2021" name="Proc. Natl. Acad. Sci. U.S.A.">
        <title>A Catalog of Tens of Thousands of Viruses from Human Metagenomes Reveals Hidden Associations with Chronic Diseases.</title>
        <authorList>
            <person name="Tisza M.J."/>
            <person name="Buck C.B."/>
        </authorList>
    </citation>
    <scope>NUCLEOTIDE SEQUENCE</scope>
    <source>
        <strain evidence="1">CtZ2t4</strain>
    </source>
</reference>
<organism evidence="1">
    <name type="scientific">Myoviridae sp. ctZ2t4</name>
    <dbReference type="NCBI Taxonomy" id="2827693"/>
    <lineage>
        <taxon>Viruses</taxon>
        <taxon>Duplodnaviria</taxon>
        <taxon>Heunggongvirae</taxon>
        <taxon>Uroviricota</taxon>
        <taxon>Caudoviricetes</taxon>
    </lineage>
</organism>
<protein>
    <submittedName>
        <fullName evidence="1">Uncharacterized protein</fullName>
    </submittedName>
</protein>
<evidence type="ECO:0000313" key="1">
    <source>
        <dbReference type="EMBL" id="DAF53780.1"/>
    </source>
</evidence>